<evidence type="ECO:0000313" key="3">
    <source>
        <dbReference type="Proteomes" id="UP001549366"/>
    </source>
</evidence>
<dbReference type="RefSeq" id="WP_354010752.1">
    <property type="nucleotide sequence ID" value="NZ_JBEWTA010000001.1"/>
</dbReference>
<name>A0ABV2SF89_9GAMM</name>
<gene>
    <name evidence="2" type="ORF">V5J35_001602</name>
</gene>
<organism evidence="2 3">
    <name type="scientific">Endozoicomonas lisbonensis</name>
    <dbReference type="NCBI Taxonomy" id="3120522"/>
    <lineage>
        <taxon>Bacteria</taxon>
        <taxon>Pseudomonadati</taxon>
        <taxon>Pseudomonadota</taxon>
        <taxon>Gammaproteobacteria</taxon>
        <taxon>Oceanospirillales</taxon>
        <taxon>Endozoicomonadaceae</taxon>
        <taxon>Endozoicomonas</taxon>
    </lineage>
</organism>
<evidence type="ECO:0000256" key="1">
    <source>
        <dbReference type="SAM" id="SignalP"/>
    </source>
</evidence>
<keyword evidence="1" id="KW-0732">Signal</keyword>
<sequence length="113" mass="12337">MKKLVSGVAATLAVSFAMNAAAVDRIGFQARERLEGETAELTESLGLNAEQSAKILDLKLNLFASNRDARNELGAGTSEFAEARNANRNAFRDELKDSLTKDQYNQMRALNNS</sequence>
<feature type="chain" id="PRO_5046239433" evidence="1">
    <location>
        <begin position="21"/>
        <end position="113"/>
    </location>
</feature>
<keyword evidence="3" id="KW-1185">Reference proteome</keyword>
<dbReference type="Proteomes" id="UP001549366">
    <property type="component" value="Unassembled WGS sequence"/>
</dbReference>
<comment type="caution">
    <text evidence="2">The sequence shown here is derived from an EMBL/GenBank/DDBJ whole genome shotgun (WGS) entry which is preliminary data.</text>
</comment>
<feature type="signal peptide" evidence="1">
    <location>
        <begin position="1"/>
        <end position="20"/>
    </location>
</feature>
<evidence type="ECO:0000313" key="2">
    <source>
        <dbReference type="EMBL" id="MET4756410.1"/>
    </source>
</evidence>
<proteinExistence type="predicted"/>
<reference evidence="2 3" key="1">
    <citation type="submission" date="2024-06" db="EMBL/GenBank/DDBJ databases">
        <title>Genomic Encyclopedia of Type Strains, Phase V (KMG-V): Genome sequencing to study the core and pangenomes of soil and plant-associated prokaryotes.</title>
        <authorList>
            <person name="Whitman W."/>
        </authorList>
    </citation>
    <scope>NUCLEOTIDE SEQUENCE [LARGE SCALE GENOMIC DNA]</scope>
    <source>
        <strain evidence="2 3">NE40</strain>
    </source>
</reference>
<dbReference type="EMBL" id="JBEWTB010000002">
    <property type="protein sequence ID" value="MET4756410.1"/>
    <property type="molecule type" value="Genomic_DNA"/>
</dbReference>
<accession>A0ABV2SF89</accession>
<protein>
    <submittedName>
        <fullName evidence="2">Uncharacterized protein</fullName>
    </submittedName>
</protein>